<sequence>MTAIYNCLRPPTLRCGGPAIATGTRVFGTALQIRSRQVLLIVKSQRGLQEPECGGYMSGTAGVWGVGPVVGQRYSLHTESTRWDRSQESAGRLSSERTSHDATLHRALG</sequence>
<dbReference type="Proteomes" id="UP001497482">
    <property type="component" value="Chromosome 14"/>
</dbReference>
<accession>A0AAV2JST0</accession>
<name>A0AAV2JST0_KNICA</name>
<protein>
    <submittedName>
        <fullName evidence="2">Uncharacterized protein</fullName>
    </submittedName>
</protein>
<dbReference type="EMBL" id="OZ035836">
    <property type="protein sequence ID" value="CAL1579308.1"/>
    <property type="molecule type" value="Genomic_DNA"/>
</dbReference>
<feature type="compositionally biased region" description="Basic and acidic residues" evidence="1">
    <location>
        <begin position="94"/>
        <end position="109"/>
    </location>
</feature>
<dbReference type="AlphaFoldDB" id="A0AAV2JST0"/>
<organism evidence="2 3">
    <name type="scientific">Knipowitschia caucasica</name>
    <name type="common">Caucasian dwarf goby</name>
    <name type="synonym">Pomatoschistus caucasicus</name>
    <dbReference type="NCBI Taxonomy" id="637954"/>
    <lineage>
        <taxon>Eukaryota</taxon>
        <taxon>Metazoa</taxon>
        <taxon>Chordata</taxon>
        <taxon>Craniata</taxon>
        <taxon>Vertebrata</taxon>
        <taxon>Euteleostomi</taxon>
        <taxon>Actinopterygii</taxon>
        <taxon>Neopterygii</taxon>
        <taxon>Teleostei</taxon>
        <taxon>Neoteleostei</taxon>
        <taxon>Acanthomorphata</taxon>
        <taxon>Gobiaria</taxon>
        <taxon>Gobiiformes</taxon>
        <taxon>Gobioidei</taxon>
        <taxon>Gobiidae</taxon>
        <taxon>Gobiinae</taxon>
        <taxon>Knipowitschia</taxon>
    </lineage>
</organism>
<proteinExistence type="predicted"/>
<gene>
    <name evidence="2" type="ORF">KC01_LOCUS10376</name>
</gene>
<evidence type="ECO:0000256" key="1">
    <source>
        <dbReference type="SAM" id="MobiDB-lite"/>
    </source>
</evidence>
<keyword evidence="3" id="KW-1185">Reference proteome</keyword>
<evidence type="ECO:0000313" key="3">
    <source>
        <dbReference type="Proteomes" id="UP001497482"/>
    </source>
</evidence>
<reference evidence="2 3" key="1">
    <citation type="submission" date="2024-04" db="EMBL/GenBank/DDBJ databases">
        <authorList>
            <person name="Waldvogel A.-M."/>
            <person name="Schoenle A."/>
        </authorList>
    </citation>
    <scope>NUCLEOTIDE SEQUENCE [LARGE SCALE GENOMIC DNA]</scope>
</reference>
<feature type="region of interest" description="Disordered" evidence="1">
    <location>
        <begin position="77"/>
        <end position="109"/>
    </location>
</feature>
<evidence type="ECO:0000313" key="2">
    <source>
        <dbReference type="EMBL" id="CAL1579308.1"/>
    </source>
</evidence>